<organism evidence="1 2">
    <name type="scientific">Blattamonas nauphoetae</name>
    <dbReference type="NCBI Taxonomy" id="2049346"/>
    <lineage>
        <taxon>Eukaryota</taxon>
        <taxon>Metamonada</taxon>
        <taxon>Preaxostyla</taxon>
        <taxon>Oxymonadida</taxon>
        <taxon>Blattamonas</taxon>
    </lineage>
</organism>
<dbReference type="EMBL" id="JARBJD010000026">
    <property type="protein sequence ID" value="KAK2959984.1"/>
    <property type="molecule type" value="Genomic_DNA"/>
</dbReference>
<comment type="caution">
    <text evidence="1">The sequence shown here is derived from an EMBL/GenBank/DDBJ whole genome shotgun (WGS) entry which is preliminary data.</text>
</comment>
<evidence type="ECO:0000313" key="2">
    <source>
        <dbReference type="Proteomes" id="UP001281761"/>
    </source>
</evidence>
<evidence type="ECO:0000313" key="1">
    <source>
        <dbReference type="EMBL" id="KAK2959984.1"/>
    </source>
</evidence>
<dbReference type="Proteomes" id="UP001281761">
    <property type="component" value="Unassembled WGS sequence"/>
</dbReference>
<sequence>MSILLLNLCDMPTCDVFLQLGLSLPSDQILELSIALIIHLDRGSLFEVFYRQPRFPFLRSLTTLASHSLHTASVASLHRCFQILHQLYLNPRRNSDNFQSVVLLLMRMCMFHLRFRLPRFAFRALLNVSDLGDGAIQLYGMSSATERLNTEGSVSRLVQEARFHQTCREVLPDLVSPIPARRNAALVLLSKVFERANCGMVVDMCRFGVVECVIAGVEASSSLEEYEMGISILGSILRTLSLSRSIDTMTSFDFSPLLDQF</sequence>
<protein>
    <submittedName>
        <fullName evidence="1">Uncharacterized protein</fullName>
    </submittedName>
</protein>
<keyword evidence="2" id="KW-1185">Reference proteome</keyword>
<proteinExistence type="predicted"/>
<reference evidence="1 2" key="1">
    <citation type="journal article" date="2022" name="bioRxiv">
        <title>Genomics of Preaxostyla Flagellates Illuminates Evolutionary Transitions and the Path Towards Mitochondrial Loss.</title>
        <authorList>
            <person name="Novak L.V.F."/>
            <person name="Treitli S.C."/>
            <person name="Pyrih J."/>
            <person name="Halakuc P."/>
            <person name="Pipaliya S.V."/>
            <person name="Vacek V."/>
            <person name="Brzon O."/>
            <person name="Soukal P."/>
            <person name="Eme L."/>
            <person name="Dacks J.B."/>
            <person name="Karnkowska A."/>
            <person name="Elias M."/>
            <person name="Hampl V."/>
        </authorList>
    </citation>
    <scope>NUCLEOTIDE SEQUENCE [LARGE SCALE GENOMIC DNA]</scope>
    <source>
        <strain evidence="1">NAU3</strain>
        <tissue evidence="1">Gut</tissue>
    </source>
</reference>
<gene>
    <name evidence="1" type="ORF">BLNAU_5181</name>
</gene>
<accession>A0ABQ9Y8G0</accession>
<name>A0ABQ9Y8G0_9EUKA</name>